<evidence type="ECO:0000313" key="4">
    <source>
        <dbReference type="EMBL" id="SDK78428.1"/>
    </source>
</evidence>
<dbReference type="AlphaFoldDB" id="A0A1G9EQS4"/>
<name>A0A1G9EQS4_9STAP</name>
<dbReference type="Gene3D" id="2.60.40.1240">
    <property type="match status" value="1"/>
</dbReference>
<dbReference type="PROSITE" id="PS51257">
    <property type="entry name" value="PROKAR_LIPOPROTEIN"/>
    <property type="match status" value="1"/>
</dbReference>
<protein>
    <submittedName>
        <fullName evidence="4">Uncharacterized protein</fullName>
    </submittedName>
</protein>
<dbReference type="Proteomes" id="UP000242700">
    <property type="component" value="Unassembled WGS sequence"/>
</dbReference>
<dbReference type="RefSeq" id="WP_092600190.1">
    <property type="nucleotide sequence ID" value="NZ_FNFI01000020.1"/>
</dbReference>
<feature type="compositionally biased region" description="Acidic residues" evidence="2">
    <location>
        <begin position="181"/>
        <end position="191"/>
    </location>
</feature>
<feature type="region of interest" description="Disordered" evidence="2">
    <location>
        <begin position="24"/>
        <end position="48"/>
    </location>
</feature>
<reference evidence="5" key="1">
    <citation type="submission" date="2016-10" db="EMBL/GenBank/DDBJ databases">
        <authorList>
            <person name="Varghese N."/>
            <person name="Submissions S."/>
        </authorList>
    </citation>
    <scope>NUCLEOTIDE SEQUENCE [LARGE SCALE GENOMIC DNA]</scope>
    <source>
        <strain evidence="5">CGMCC 1.8911</strain>
    </source>
</reference>
<accession>A0A1G9EQS4</accession>
<evidence type="ECO:0000313" key="5">
    <source>
        <dbReference type="Proteomes" id="UP000242700"/>
    </source>
</evidence>
<feature type="signal peptide" evidence="3">
    <location>
        <begin position="1"/>
        <end position="19"/>
    </location>
</feature>
<dbReference type="EMBL" id="FNFI01000020">
    <property type="protein sequence ID" value="SDK78428.1"/>
    <property type="molecule type" value="Genomic_DNA"/>
</dbReference>
<feature type="compositionally biased region" description="Basic and acidic residues" evidence="2">
    <location>
        <begin position="163"/>
        <end position="180"/>
    </location>
</feature>
<dbReference type="STRING" id="586411.SAMN05216187_1203"/>
<proteinExistence type="predicted"/>
<feature type="chain" id="PRO_5039628923" evidence="3">
    <location>
        <begin position="20"/>
        <end position="191"/>
    </location>
</feature>
<dbReference type="OrthoDB" id="2390062at2"/>
<gene>
    <name evidence="4" type="ORF">SAMN05216187_1203</name>
</gene>
<feature type="compositionally biased region" description="Acidic residues" evidence="2">
    <location>
        <begin position="30"/>
        <end position="41"/>
    </location>
</feature>
<evidence type="ECO:0000256" key="1">
    <source>
        <dbReference type="ARBA" id="ARBA00022729"/>
    </source>
</evidence>
<keyword evidence="1 3" id="KW-0732">Signal</keyword>
<sequence>MQLKRTLFAGGLASMLLLAACNGESKEEAGTEEETAEETSEDAMTYSGVNGDYTFTNFTPVEIPATDAEGNETTVQAVAVEFEYTNTSERTSTPSEAFSLDMAIRQVSDTGDAPTENYTMDLDDEGEFADGKAAASEMVEPGDSATAVVAYGPLDPELPTHLQARENPVEETESLDHEIELELESEEATEE</sequence>
<organism evidence="4 5">
    <name type="scientific">Jeotgalicoccus aerolatus</name>
    <dbReference type="NCBI Taxonomy" id="709510"/>
    <lineage>
        <taxon>Bacteria</taxon>
        <taxon>Bacillati</taxon>
        <taxon>Bacillota</taxon>
        <taxon>Bacilli</taxon>
        <taxon>Bacillales</taxon>
        <taxon>Staphylococcaceae</taxon>
        <taxon>Jeotgalicoccus</taxon>
    </lineage>
</organism>
<dbReference type="InterPro" id="IPR029050">
    <property type="entry name" value="Immunoprotect_excell_Ig-like"/>
</dbReference>
<evidence type="ECO:0000256" key="2">
    <source>
        <dbReference type="SAM" id="MobiDB-lite"/>
    </source>
</evidence>
<evidence type="ECO:0000256" key="3">
    <source>
        <dbReference type="SAM" id="SignalP"/>
    </source>
</evidence>
<feature type="region of interest" description="Disordered" evidence="2">
    <location>
        <begin position="155"/>
        <end position="191"/>
    </location>
</feature>